<sequence length="61" mass="7071">MPDLHSLQTGSRPDRAIRNNGPDHLVLERAKLRELAEGWPSYRDACEWKNFESIFHSDAHV</sequence>
<evidence type="ECO:0000256" key="1">
    <source>
        <dbReference type="SAM" id="MobiDB-lite"/>
    </source>
</evidence>
<accession>A0AAJ0FXN4</accession>
<dbReference type="AlphaFoldDB" id="A0AAJ0FXN4"/>
<feature type="region of interest" description="Disordered" evidence="1">
    <location>
        <begin position="1"/>
        <end position="22"/>
    </location>
</feature>
<gene>
    <name evidence="2" type="ORF">QQS21_006774</name>
</gene>
<dbReference type="Proteomes" id="UP001251528">
    <property type="component" value="Unassembled WGS sequence"/>
</dbReference>
<keyword evidence="3" id="KW-1185">Reference proteome</keyword>
<organism evidence="2 3">
    <name type="scientific">Conoideocrella luteorostrata</name>
    <dbReference type="NCBI Taxonomy" id="1105319"/>
    <lineage>
        <taxon>Eukaryota</taxon>
        <taxon>Fungi</taxon>
        <taxon>Dikarya</taxon>
        <taxon>Ascomycota</taxon>
        <taxon>Pezizomycotina</taxon>
        <taxon>Sordariomycetes</taxon>
        <taxon>Hypocreomycetidae</taxon>
        <taxon>Hypocreales</taxon>
        <taxon>Clavicipitaceae</taxon>
        <taxon>Conoideocrella</taxon>
    </lineage>
</organism>
<evidence type="ECO:0000313" key="2">
    <source>
        <dbReference type="EMBL" id="KAK2595499.1"/>
    </source>
</evidence>
<name>A0AAJ0FXN4_9HYPO</name>
<reference evidence="2" key="1">
    <citation type="submission" date="2023-06" db="EMBL/GenBank/DDBJ databases">
        <title>Conoideocrella luteorostrata (Hypocreales: Clavicipitaceae), a potential biocontrol fungus for elongate hemlock scale in United States Christmas tree production areas.</title>
        <authorList>
            <person name="Barrett H."/>
            <person name="Lovett B."/>
            <person name="Macias A.M."/>
            <person name="Stajich J.E."/>
            <person name="Kasson M.T."/>
        </authorList>
    </citation>
    <scope>NUCLEOTIDE SEQUENCE</scope>
    <source>
        <strain evidence="2">ARSEF 14590</strain>
    </source>
</reference>
<protein>
    <submittedName>
        <fullName evidence="2">Uncharacterized protein</fullName>
    </submittedName>
</protein>
<proteinExistence type="predicted"/>
<comment type="caution">
    <text evidence="2">The sequence shown here is derived from an EMBL/GenBank/DDBJ whole genome shotgun (WGS) entry which is preliminary data.</text>
</comment>
<evidence type="ECO:0000313" key="3">
    <source>
        <dbReference type="Proteomes" id="UP001251528"/>
    </source>
</evidence>
<dbReference type="EMBL" id="JASWJB010000130">
    <property type="protein sequence ID" value="KAK2595499.1"/>
    <property type="molecule type" value="Genomic_DNA"/>
</dbReference>
<feature type="compositionally biased region" description="Polar residues" evidence="1">
    <location>
        <begin position="1"/>
        <end position="11"/>
    </location>
</feature>